<dbReference type="Proteomes" id="UP000657006">
    <property type="component" value="Unassembled WGS sequence"/>
</dbReference>
<protein>
    <recommendedName>
        <fullName evidence="1">Uroporphyrinogen decarboxylase (URO-D) domain-containing protein</fullName>
    </recommendedName>
</protein>
<dbReference type="Pfam" id="PF01208">
    <property type="entry name" value="URO-D"/>
    <property type="match status" value="1"/>
</dbReference>
<keyword evidence="3" id="KW-1185">Reference proteome</keyword>
<dbReference type="GO" id="GO:0004853">
    <property type="term" value="F:uroporphyrinogen decarboxylase activity"/>
    <property type="evidence" value="ECO:0007669"/>
    <property type="project" value="InterPro"/>
</dbReference>
<dbReference type="Gene3D" id="3.20.20.210">
    <property type="match status" value="1"/>
</dbReference>
<dbReference type="EMBL" id="JACRSQ010000001">
    <property type="protein sequence ID" value="MBC8542163.1"/>
    <property type="molecule type" value="Genomic_DNA"/>
</dbReference>
<dbReference type="GO" id="GO:0006779">
    <property type="term" value="P:porphyrin-containing compound biosynthetic process"/>
    <property type="evidence" value="ECO:0007669"/>
    <property type="project" value="InterPro"/>
</dbReference>
<sequence>MTLRENSLAILRYENYEKLPIVNFGYWGETLQKWVQEGHLTQDEIQNAGDGSENDRRIGRKLGFDFNWYSCFGGSCGIHPPFEQKVLEVREDGSKIMVDSNGVIVKVKDDIVSIPSEIDHMLKDRESWERDFKHRLQYSESRINLDALAKIPRPEERETPLGIHCGSLFGEIRNILGVEGTSYVYCDDEELYDEIIDTVGELCYKVVKRILESGVQFDFGHFWEDICFKNGPLVIPSVFAEKVGPHYKKITELLREHAIDIVSLDCDGQIDALIPIWLENGVNTMFPIEVGTWGASIAPWREKYGNAIRGVGGMNKTVFAQDYAAVDREVERLKPLVALGGYIPCMDHRIPPDAKWENVQYYCEQMRKAFQ</sequence>
<name>A0A926I073_9FIRM</name>
<feature type="domain" description="Uroporphyrinogen decarboxylase (URO-D)" evidence="1">
    <location>
        <begin position="143"/>
        <end position="367"/>
    </location>
</feature>
<dbReference type="SUPFAM" id="SSF51726">
    <property type="entry name" value="UROD/MetE-like"/>
    <property type="match status" value="1"/>
</dbReference>
<proteinExistence type="predicted"/>
<accession>A0A926I073</accession>
<dbReference type="AlphaFoldDB" id="A0A926I073"/>
<dbReference type="InterPro" id="IPR038071">
    <property type="entry name" value="UROD/MetE-like_sf"/>
</dbReference>
<organism evidence="2 3">
    <name type="scientific">Bianquea renquensis</name>
    <dbReference type="NCBI Taxonomy" id="2763661"/>
    <lineage>
        <taxon>Bacteria</taxon>
        <taxon>Bacillati</taxon>
        <taxon>Bacillota</taxon>
        <taxon>Clostridia</taxon>
        <taxon>Eubacteriales</taxon>
        <taxon>Bianqueaceae</taxon>
        <taxon>Bianquea</taxon>
    </lineage>
</organism>
<gene>
    <name evidence="2" type="ORF">H8730_01180</name>
</gene>
<comment type="caution">
    <text evidence="2">The sequence shown here is derived from an EMBL/GenBank/DDBJ whole genome shotgun (WGS) entry which is preliminary data.</text>
</comment>
<evidence type="ECO:0000313" key="2">
    <source>
        <dbReference type="EMBL" id="MBC8542163.1"/>
    </source>
</evidence>
<reference evidence="2" key="1">
    <citation type="submission" date="2020-08" db="EMBL/GenBank/DDBJ databases">
        <title>Genome public.</title>
        <authorList>
            <person name="Liu C."/>
            <person name="Sun Q."/>
        </authorList>
    </citation>
    <scope>NUCLEOTIDE SEQUENCE</scope>
    <source>
        <strain evidence="2">NSJ-32</strain>
    </source>
</reference>
<evidence type="ECO:0000313" key="3">
    <source>
        <dbReference type="Proteomes" id="UP000657006"/>
    </source>
</evidence>
<dbReference type="InterPro" id="IPR000257">
    <property type="entry name" value="Uroporphyrinogen_deCOase"/>
</dbReference>
<evidence type="ECO:0000259" key="1">
    <source>
        <dbReference type="Pfam" id="PF01208"/>
    </source>
</evidence>